<evidence type="ECO:0000256" key="1">
    <source>
        <dbReference type="SAM" id="MobiDB-lite"/>
    </source>
</evidence>
<dbReference type="AlphaFoldDB" id="A0A803T4K7"/>
<sequence length="68" mass="7232">VESGPGRRGAYRAAKAGSPFDLCCFLQQPQVLARLLSAVSQDSGQAGAVRNCESWSPKHPEGRNLPHA</sequence>
<protein>
    <submittedName>
        <fullName evidence="2">Uncharacterized protein</fullName>
    </submittedName>
</protein>
<proteinExistence type="predicted"/>
<name>A0A803T4K7_ANOCA</name>
<feature type="compositionally biased region" description="Basic and acidic residues" evidence="1">
    <location>
        <begin position="56"/>
        <end position="68"/>
    </location>
</feature>
<feature type="region of interest" description="Disordered" evidence="1">
    <location>
        <begin position="47"/>
        <end position="68"/>
    </location>
</feature>
<reference evidence="2 3" key="1">
    <citation type="submission" date="2009-12" db="EMBL/GenBank/DDBJ databases">
        <title>The Genome Sequence of Anolis carolinensis (Green Anole Lizard).</title>
        <authorList>
            <consortium name="The Genome Sequencing Platform"/>
            <person name="Di Palma F."/>
            <person name="Alfoldi J."/>
            <person name="Heiman D."/>
            <person name="Young S."/>
            <person name="Grabherr M."/>
            <person name="Johnson J."/>
            <person name="Lander E.S."/>
            <person name="Lindblad-Toh K."/>
        </authorList>
    </citation>
    <scope>NUCLEOTIDE SEQUENCE [LARGE SCALE GENOMIC DNA]</scope>
    <source>
        <strain evidence="2 3">JBL SC #1</strain>
    </source>
</reference>
<accession>A0A803T4K7</accession>
<dbReference type="InParanoid" id="A0A803T4K7"/>
<evidence type="ECO:0000313" key="3">
    <source>
        <dbReference type="Proteomes" id="UP000001646"/>
    </source>
</evidence>
<evidence type="ECO:0000313" key="2">
    <source>
        <dbReference type="Ensembl" id="ENSACAP00000030147.1"/>
    </source>
</evidence>
<reference evidence="2" key="2">
    <citation type="submission" date="2025-08" db="UniProtKB">
        <authorList>
            <consortium name="Ensembl"/>
        </authorList>
    </citation>
    <scope>IDENTIFICATION</scope>
</reference>
<organism evidence="2 3">
    <name type="scientific">Anolis carolinensis</name>
    <name type="common">Green anole</name>
    <name type="synonym">American chameleon</name>
    <dbReference type="NCBI Taxonomy" id="28377"/>
    <lineage>
        <taxon>Eukaryota</taxon>
        <taxon>Metazoa</taxon>
        <taxon>Chordata</taxon>
        <taxon>Craniata</taxon>
        <taxon>Vertebrata</taxon>
        <taxon>Euteleostomi</taxon>
        <taxon>Lepidosauria</taxon>
        <taxon>Squamata</taxon>
        <taxon>Bifurcata</taxon>
        <taxon>Unidentata</taxon>
        <taxon>Episquamata</taxon>
        <taxon>Toxicofera</taxon>
        <taxon>Iguania</taxon>
        <taxon>Dactyloidae</taxon>
        <taxon>Anolis</taxon>
    </lineage>
</organism>
<reference evidence="2" key="3">
    <citation type="submission" date="2025-09" db="UniProtKB">
        <authorList>
            <consortium name="Ensembl"/>
        </authorList>
    </citation>
    <scope>IDENTIFICATION</scope>
</reference>
<dbReference type="GeneTree" id="ENSGT01040000244410"/>
<keyword evidence="3" id="KW-1185">Reference proteome</keyword>
<dbReference type="Proteomes" id="UP000001646">
    <property type="component" value="Chromosome 6"/>
</dbReference>
<dbReference type="Ensembl" id="ENSACAT00000043982.1">
    <property type="protein sequence ID" value="ENSACAP00000030147.1"/>
    <property type="gene ID" value="ENSACAG00000040703.1"/>
</dbReference>